<dbReference type="GO" id="GO:0046872">
    <property type="term" value="F:metal ion binding"/>
    <property type="evidence" value="ECO:0007669"/>
    <property type="project" value="InterPro"/>
</dbReference>
<dbReference type="InterPro" id="IPR024344">
    <property type="entry name" value="MDMPI_metal-binding"/>
</dbReference>
<name>A0AA44JA83_AGRTU</name>
<dbReference type="NCBIfam" id="TIGR03083">
    <property type="entry name" value="maleylpyruvate isomerase family mycothiol-dependent enzyme"/>
    <property type="match status" value="1"/>
</dbReference>
<feature type="compositionally biased region" description="Basic and acidic residues" evidence="1">
    <location>
        <begin position="1"/>
        <end position="14"/>
    </location>
</feature>
<dbReference type="AlphaFoldDB" id="A0AA44JA83"/>
<organism evidence="3 4">
    <name type="scientific">Agrobacterium tumefaciens</name>
    <dbReference type="NCBI Taxonomy" id="358"/>
    <lineage>
        <taxon>Bacteria</taxon>
        <taxon>Pseudomonadati</taxon>
        <taxon>Pseudomonadota</taxon>
        <taxon>Alphaproteobacteria</taxon>
        <taxon>Hyphomicrobiales</taxon>
        <taxon>Rhizobiaceae</taxon>
        <taxon>Rhizobium/Agrobacterium group</taxon>
        <taxon>Agrobacterium</taxon>
        <taxon>Agrobacterium tumefaciens complex</taxon>
    </lineage>
</organism>
<dbReference type="InterPro" id="IPR034660">
    <property type="entry name" value="DinB/YfiT-like"/>
</dbReference>
<feature type="domain" description="Mycothiol-dependent maleylpyruvate isomerase metal-binding" evidence="2">
    <location>
        <begin position="37"/>
        <end position="169"/>
    </location>
</feature>
<dbReference type="Proteomes" id="UP000702952">
    <property type="component" value="Unassembled WGS sequence"/>
</dbReference>
<sequence length="205" mass="22848">MRDYGLEPTREALRQRQGSGARYDATSAPTRDLDLARRGTAYFARLLNGLSDAEVDAATALPGFRRRDIIANIGYHARALSEVLASMRRDVGNPLPVSIFVDEVEVRRRASQPAHALRSLVAHSSVHLNVEWRDLNNAQWDLTISDATGKTLAVRDTPRLRAEVIWLHAIYLNAGGRIEDVPKDLVHSLDGTLRPATPFYNQKTN</sequence>
<dbReference type="EMBL" id="JAAMAY010000024">
    <property type="protein sequence ID" value="NTC29352.1"/>
    <property type="molecule type" value="Genomic_DNA"/>
</dbReference>
<dbReference type="Pfam" id="PF11716">
    <property type="entry name" value="MDMPI_N"/>
    <property type="match status" value="1"/>
</dbReference>
<dbReference type="RefSeq" id="WP_065658880.1">
    <property type="nucleotide sequence ID" value="NZ_CP123840.1"/>
</dbReference>
<evidence type="ECO:0000313" key="4">
    <source>
        <dbReference type="Proteomes" id="UP000702952"/>
    </source>
</evidence>
<proteinExistence type="predicted"/>
<feature type="region of interest" description="Disordered" evidence="1">
    <location>
        <begin position="1"/>
        <end position="27"/>
    </location>
</feature>
<evidence type="ECO:0000259" key="2">
    <source>
        <dbReference type="Pfam" id="PF11716"/>
    </source>
</evidence>
<evidence type="ECO:0000256" key="1">
    <source>
        <dbReference type="SAM" id="MobiDB-lite"/>
    </source>
</evidence>
<accession>A0AA44JA83</accession>
<evidence type="ECO:0000313" key="3">
    <source>
        <dbReference type="EMBL" id="NTC29352.1"/>
    </source>
</evidence>
<keyword evidence="3" id="KW-0413">Isomerase</keyword>
<gene>
    <name evidence="3" type="ORF">G6M46_14480</name>
</gene>
<dbReference type="Gene3D" id="1.20.120.450">
    <property type="entry name" value="dinb family like domain"/>
    <property type="match status" value="1"/>
</dbReference>
<dbReference type="SUPFAM" id="SSF109854">
    <property type="entry name" value="DinB/YfiT-like putative metalloenzymes"/>
    <property type="match status" value="1"/>
</dbReference>
<protein>
    <submittedName>
        <fullName evidence="3">Maleylpyruvate isomerase family mycothiol-dependent enzyme</fullName>
    </submittedName>
</protein>
<reference evidence="3" key="1">
    <citation type="journal article" date="2020" name="Science">
        <title>Unexpected conservation and global transmission of agrobacterial virulence plasmids.</title>
        <authorList>
            <person name="Weisberg A.J."/>
            <person name="Davis E.W. 2nd"/>
            <person name="Tabima J."/>
            <person name="Belcher M.S."/>
            <person name="Miller M."/>
            <person name="Kuo C.H."/>
            <person name="Loper J.E."/>
            <person name="Grunwald N.J."/>
            <person name="Putnam M.L."/>
            <person name="Chang J.H."/>
        </authorList>
    </citation>
    <scope>NUCLEOTIDE SEQUENCE</scope>
    <source>
        <strain evidence="3">17-1853-1a</strain>
    </source>
</reference>
<dbReference type="GO" id="GO:0016853">
    <property type="term" value="F:isomerase activity"/>
    <property type="evidence" value="ECO:0007669"/>
    <property type="project" value="UniProtKB-KW"/>
</dbReference>
<comment type="caution">
    <text evidence="3">The sequence shown here is derived from an EMBL/GenBank/DDBJ whole genome shotgun (WGS) entry which is preliminary data.</text>
</comment>
<dbReference type="InterPro" id="IPR017517">
    <property type="entry name" value="Maleyloyr_isom"/>
</dbReference>